<organism evidence="1">
    <name type="scientific">marine sediment metagenome</name>
    <dbReference type="NCBI Taxonomy" id="412755"/>
    <lineage>
        <taxon>unclassified sequences</taxon>
        <taxon>metagenomes</taxon>
        <taxon>ecological metagenomes</taxon>
    </lineage>
</organism>
<protein>
    <submittedName>
        <fullName evidence="1">Uncharacterized protein</fullName>
    </submittedName>
</protein>
<gene>
    <name evidence="1" type="ORF">S01H4_11677</name>
</gene>
<reference evidence="1" key="1">
    <citation type="journal article" date="2014" name="Front. Microbiol.">
        <title>High frequency of phylogenetically diverse reductive dehalogenase-homologous genes in deep subseafloor sedimentary metagenomes.</title>
        <authorList>
            <person name="Kawai M."/>
            <person name="Futagami T."/>
            <person name="Toyoda A."/>
            <person name="Takaki Y."/>
            <person name="Nishi S."/>
            <person name="Hori S."/>
            <person name="Arai W."/>
            <person name="Tsubouchi T."/>
            <person name="Morono Y."/>
            <person name="Uchiyama I."/>
            <person name="Ito T."/>
            <person name="Fujiyama A."/>
            <person name="Inagaki F."/>
            <person name="Takami H."/>
        </authorList>
    </citation>
    <scope>NUCLEOTIDE SEQUENCE</scope>
    <source>
        <strain evidence="1">Expedition CK06-06</strain>
    </source>
</reference>
<comment type="caution">
    <text evidence="1">The sequence shown here is derived from an EMBL/GenBank/DDBJ whole genome shotgun (WGS) entry which is preliminary data.</text>
</comment>
<accession>X0Z901</accession>
<dbReference type="AlphaFoldDB" id="X0Z901"/>
<evidence type="ECO:0000313" key="1">
    <source>
        <dbReference type="EMBL" id="GAG56873.1"/>
    </source>
</evidence>
<proteinExistence type="predicted"/>
<feature type="non-terminal residue" evidence="1">
    <location>
        <position position="78"/>
    </location>
</feature>
<sequence length="78" mass="8350">MTLFHDTIQAVGATTAAVGDRVDMGDITLPAGNWVITRVWAHAVPVTTWAAGDATAGYIQIVSEDCGIAPLEFFYEPR</sequence>
<dbReference type="EMBL" id="BART01004781">
    <property type="protein sequence ID" value="GAG56873.1"/>
    <property type="molecule type" value="Genomic_DNA"/>
</dbReference>
<name>X0Z901_9ZZZZ</name>